<feature type="signal peptide" evidence="1">
    <location>
        <begin position="1"/>
        <end position="32"/>
    </location>
</feature>
<dbReference type="Gene3D" id="1.10.390.10">
    <property type="entry name" value="Neutral Protease Domain 2"/>
    <property type="match status" value="1"/>
</dbReference>
<proteinExistence type="predicted"/>
<keyword evidence="4" id="KW-0378">Hydrolase</keyword>
<feature type="chain" id="PRO_5033270703" evidence="1">
    <location>
        <begin position="33"/>
        <end position="584"/>
    </location>
</feature>
<feature type="domain" description="PDZ" evidence="2">
    <location>
        <begin position="484"/>
        <end position="563"/>
    </location>
</feature>
<keyword evidence="4" id="KW-0645">Protease</keyword>
<dbReference type="AlphaFoldDB" id="A0A1G7Q0J5"/>
<accession>A0A1G7Q0J5</accession>
<reference evidence="4 5" key="1">
    <citation type="submission" date="2016-10" db="EMBL/GenBank/DDBJ databases">
        <authorList>
            <person name="Varghese N."/>
            <person name="Submissions S."/>
        </authorList>
    </citation>
    <scope>NUCLEOTIDE SEQUENCE [LARGE SCALE GENOMIC DNA]</scope>
    <source>
        <strain evidence="4 5">S7-754</strain>
    </source>
</reference>
<dbReference type="InterPro" id="IPR027268">
    <property type="entry name" value="Peptidase_M4/M1_CTD_sf"/>
</dbReference>
<dbReference type="OrthoDB" id="7521939at2"/>
<dbReference type="EMBL" id="FNBI01000007">
    <property type="protein sequence ID" value="SDF91978.1"/>
    <property type="molecule type" value="Genomic_DNA"/>
</dbReference>
<evidence type="ECO:0000256" key="1">
    <source>
        <dbReference type="SAM" id="SignalP"/>
    </source>
</evidence>
<dbReference type="RefSeq" id="WP_149683143.1">
    <property type="nucleotide sequence ID" value="NZ_JACIEY010000009.1"/>
</dbReference>
<evidence type="ECO:0000313" key="5">
    <source>
        <dbReference type="Proteomes" id="UP000323502"/>
    </source>
</evidence>
<evidence type="ECO:0000313" key="4">
    <source>
        <dbReference type="EMBL" id="SDF91978.1"/>
    </source>
</evidence>
<evidence type="ECO:0000313" key="3">
    <source>
        <dbReference type="EMBL" id="MWC45667.1"/>
    </source>
</evidence>
<dbReference type="PROSITE" id="PS50106">
    <property type="entry name" value="PDZ"/>
    <property type="match status" value="1"/>
</dbReference>
<dbReference type="Proteomes" id="UP000323502">
    <property type="component" value="Unassembled WGS sequence"/>
</dbReference>
<dbReference type="SUPFAM" id="SSF55486">
    <property type="entry name" value="Metalloproteases ('zincins'), catalytic domain"/>
    <property type="match status" value="1"/>
</dbReference>
<dbReference type="Proteomes" id="UP000436801">
    <property type="component" value="Unassembled WGS sequence"/>
</dbReference>
<gene>
    <name evidence="3" type="ORF">GQR91_18795</name>
    <name evidence="4" type="ORF">SAMN05216557_107156</name>
</gene>
<keyword evidence="4" id="KW-0482">Metalloprotease</keyword>
<evidence type="ECO:0000259" key="2">
    <source>
        <dbReference type="PROSITE" id="PS50106"/>
    </source>
</evidence>
<dbReference type="GO" id="GO:0006508">
    <property type="term" value="P:proteolysis"/>
    <property type="evidence" value="ECO:0007669"/>
    <property type="project" value="UniProtKB-KW"/>
</dbReference>
<protein>
    <submittedName>
        <fullName evidence="4">Predicted metalloprotease, contains C-terminal PDZ domain</fullName>
    </submittedName>
</protein>
<reference evidence="3 6" key="2">
    <citation type="submission" date="2019-12" db="EMBL/GenBank/DDBJ databases">
        <authorList>
            <person name="Zheng J."/>
        </authorList>
    </citation>
    <scope>NUCLEOTIDE SEQUENCE [LARGE SCALE GENOMIC DNA]</scope>
    <source>
        <strain evidence="3 6">DSM 27347</strain>
    </source>
</reference>
<sequence>MIDHRRLGTGLRRAALASVTALALIGAAPAPAPAPGSDTAAPPPLAVTLTPSGDAQGFDRMGVTMRIPAPKTTAGAPLLRMPLMLVGLQTASYPASAIQASDDAGELTLTHSDQAPGASGTYRTYLVNRATRGDVTVRYATAPRAVNRDTRNGPLFDLRAQGGGLIGAGVYFFALPVEEKPYRISLHWDLPRTAATQRGIWSFGEGDQTTVGPAQLLAFSFYAAGPVRSAPADGKGNFGFYWLQQPPFDPVVMGKNVHRLYNHMSRFFGDPPDATYRVFARGNPYPSGGGTSLSRSFMFGYGAQGQTTGDGTDMLIAHEMAHSWPSLDGAEDDHPLTAWYSEGTAEFYALLLSLRAGTIDLDRFLKVANAHARDYYTNPFLHLTNAAAGKQFWADARAQRVPYGRGFMYLAKVDGELKAKSGGRRSLDDLVLEVLRRQRAGEKVGLEQWITMVVRELGPQARQDYLDMVAGKTIVPPQGTFGPCFRLEKTTARAFDLGFDEMRLGVVKDLRAGSRAAEAGLREGDPIVSLTPIGKLRNDPAARADVVVRRDGKEMPLRFSPYSAPVEAWQWARVPGIADSACKL</sequence>
<dbReference type="InterPro" id="IPR001478">
    <property type="entry name" value="PDZ"/>
</dbReference>
<evidence type="ECO:0000313" key="6">
    <source>
        <dbReference type="Proteomes" id="UP000436801"/>
    </source>
</evidence>
<name>A0A1G7Q0J5_9SPHN</name>
<keyword evidence="1" id="KW-0732">Signal</keyword>
<keyword evidence="5" id="KW-1185">Reference proteome</keyword>
<dbReference type="GO" id="GO:0008237">
    <property type="term" value="F:metallopeptidase activity"/>
    <property type="evidence" value="ECO:0007669"/>
    <property type="project" value="UniProtKB-KW"/>
</dbReference>
<dbReference type="EMBL" id="WSUT01000007">
    <property type="protein sequence ID" value="MWC45667.1"/>
    <property type="molecule type" value="Genomic_DNA"/>
</dbReference>
<organism evidence="4 5">
    <name type="scientific">Sphingomonas carotinifaciens</name>
    <dbReference type="NCBI Taxonomy" id="1166323"/>
    <lineage>
        <taxon>Bacteria</taxon>
        <taxon>Pseudomonadati</taxon>
        <taxon>Pseudomonadota</taxon>
        <taxon>Alphaproteobacteria</taxon>
        <taxon>Sphingomonadales</taxon>
        <taxon>Sphingomonadaceae</taxon>
        <taxon>Sphingomonas</taxon>
    </lineage>
</organism>